<reference evidence="1 2" key="1">
    <citation type="journal article" date="2023" name="Sci. Data">
        <title>Genome assembly of the Korean intertidal mud-creeper Batillaria attramentaria.</title>
        <authorList>
            <person name="Patra A.K."/>
            <person name="Ho P.T."/>
            <person name="Jun S."/>
            <person name="Lee S.J."/>
            <person name="Kim Y."/>
            <person name="Won Y.J."/>
        </authorList>
    </citation>
    <scope>NUCLEOTIDE SEQUENCE [LARGE SCALE GENOMIC DNA]</scope>
    <source>
        <strain evidence="1">Wonlab-2016</strain>
    </source>
</reference>
<evidence type="ECO:0000313" key="1">
    <source>
        <dbReference type="EMBL" id="KAK7502831.1"/>
    </source>
</evidence>
<dbReference type="EMBL" id="JACVVK020000024">
    <property type="protein sequence ID" value="KAK7502831.1"/>
    <property type="molecule type" value="Genomic_DNA"/>
</dbReference>
<keyword evidence="2" id="KW-1185">Reference proteome</keyword>
<gene>
    <name evidence="1" type="ORF">BaRGS_00006081</name>
</gene>
<protein>
    <submittedName>
        <fullName evidence="1">Uncharacterized protein</fullName>
    </submittedName>
</protein>
<accession>A0ABD0LUS7</accession>
<sequence>MALATETSDGVSFDQDAPPYNYTTAIDLSRARATEVQRTCLKLALLDVIHQRPATAVYCSFPRSCLLRTFARVIVAHGRVPVSPCARNVKLGYKSFFTQRFAGSLTQKTHQY</sequence>
<comment type="caution">
    <text evidence="1">The sequence shown here is derived from an EMBL/GenBank/DDBJ whole genome shotgun (WGS) entry which is preliminary data.</text>
</comment>
<dbReference type="AlphaFoldDB" id="A0ABD0LUS7"/>
<evidence type="ECO:0000313" key="2">
    <source>
        <dbReference type="Proteomes" id="UP001519460"/>
    </source>
</evidence>
<name>A0ABD0LUS7_9CAEN</name>
<proteinExistence type="predicted"/>
<dbReference type="Proteomes" id="UP001519460">
    <property type="component" value="Unassembled WGS sequence"/>
</dbReference>
<organism evidence="1 2">
    <name type="scientific">Batillaria attramentaria</name>
    <dbReference type="NCBI Taxonomy" id="370345"/>
    <lineage>
        <taxon>Eukaryota</taxon>
        <taxon>Metazoa</taxon>
        <taxon>Spiralia</taxon>
        <taxon>Lophotrochozoa</taxon>
        <taxon>Mollusca</taxon>
        <taxon>Gastropoda</taxon>
        <taxon>Caenogastropoda</taxon>
        <taxon>Sorbeoconcha</taxon>
        <taxon>Cerithioidea</taxon>
        <taxon>Batillariidae</taxon>
        <taxon>Batillaria</taxon>
    </lineage>
</organism>